<dbReference type="Proteomes" id="UP001220702">
    <property type="component" value="Unassembled WGS sequence"/>
</dbReference>
<proteinExistence type="predicted"/>
<sequence length="48" mass="5761">MKKIRNSGLMLYRVRALLTFYLTFSLNSRGYAEMIERFYMGRPSFLAF</sequence>
<evidence type="ECO:0000313" key="1">
    <source>
        <dbReference type="EMBL" id="MDC6408070.1"/>
    </source>
</evidence>
<organism evidence="1 2">
    <name type="scientific">Xylella fastidiosa subsp. multiplex</name>
    <dbReference type="NCBI Taxonomy" id="644357"/>
    <lineage>
        <taxon>Bacteria</taxon>
        <taxon>Pseudomonadati</taxon>
        <taxon>Pseudomonadota</taxon>
        <taxon>Gammaproteobacteria</taxon>
        <taxon>Lysobacterales</taxon>
        <taxon>Lysobacteraceae</taxon>
        <taxon>Xylella</taxon>
    </lineage>
</organism>
<dbReference type="AlphaFoldDB" id="A0AAW6HU56"/>
<evidence type="ECO:0000313" key="2">
    <source>
        <dbReference type="Proteomes" id="UP001220702"/>
    </source>
</evidence>
<reference evidence="1" key="2">
    <citation type="journal article" date="2023" name="Commun. Biol.">
        <title>Suspicions of two bridgehead invasions of Xylella fastidiosa subsp. multiplex in France.</title>
        <authorList>
            <person name="Dupas E."/>
            <person name="Durand K."/>
            <person name="Rieux A."/>
            <person name="Briand M."/>
            <person name="Pruvost O."/>
            <person name="Cunty A."/>
            <person name="Denance N."/>
            <person name="Donnadieu C."/>
            <person name="Legendre B."/>
            <person name="Lopez-Roques C."/>
            <person name="Cesbron S."/>
            <person name="Ravigne V."/>
            <person name="Jacques M.A."/>
        </authorList>
    </citation>
    <scope>NUCLEOTIDE SEQUENCE</scope>
    <source>
        <strain evidence="1">CFBP8070</strain>
    </source>
</reference>
<comment type="caution">
    <text evidence="1">The sequence shown here is derived from an EMBL/GenBank/DDBJ whole genome shotgun (WGS) entry which is preliminary data.</text>
</comment>
<accession>A0AAW6HU56</accession>
<dbReference type="RefSeq" id="WP_181008170.1">
    <property type="nucleotide sequence ID" value="NZ_CP072933.1"/>
</dbReference>
<reference evidence="1" key="1">
    <citation type="submission" date="2021-11" db="EMBL/GenBank/DDBJ databases">
        <authorList>
            <person name="Denance N."/>
            <person name="Briand M."/>
            <person name="Dupas E."/>
            <person name="Durand K."/>
            <person name="Legendre B."/>
            <person name="Cunty A."/>
            <person name="Donnadieu C."/>
            <person name="Lopez Roques C."/>
            <person name="Cesbron S."/>
            <person name="Jacques M.A."/>
        </authorList>
    </citation>
    <scope>NUCLEOTIDE SEQUENCE</scope>
    <source>
        <strain evidence="1">CFBP8070</strain>
    </source>
</reference>
<protein>
    <submittedName>
        <fullName evidence="1">Uncharacterized protein</fullName>
    </submittedName>
</protein>
<name>A0AAW6HU56_XYLFS</name>
<dbReference type="EMBL" id="JAJKGN010000001">
    <property type="protein sequence ID" value="MDC6408070.1"/>
    <property type="molecule type" value="Genomic_DNA"/>
</dbReference>
<gene>
    <name evidence="1" type="ORF">LOK82_05245</name>
</gene>